<sequence length="58" mass="6831">FTQSGLQGQRLNYQSFTSHQEVVENVESYIYFYNYKRIYSVIGYITPAQKMAELKKVA</sequence>
<comment type="caution">
    <text evidence="2">The sequence shown here is derived from an EMBL/GenBank/DDBJ whole genome shotgun (WGS) entry which is preliminary data.</text>
</comment>
<proteinExistence type="predicted"/>
<feature type="domain" description="Integrase catalytic" evidence="1">
    <location>
        <begin position="13"/>
        <end position="49"/>
    </location>
</feature>
<feature type="non-terminal residue" evidence="2">
    <location>
        <position position="1"/>
    </location>
</feature>
<protein>
    <recommendedName>
        <fullName evidence="1">Integrase catalytic domain-containing protein</fullName>
    </recommendedName>
</protein>
<evidence type="ECO:0000259" key="1">
    <source>
        <dbReference type="Pfam" id="PF13333"/>
    </source>
</evidence>
<dbReference type="Pfam" id="PF13333">
    <property type="entry name" value="rve_2"/>
    <property type="match status" value="1"/>
</dbReference>
<evidence type="ECO:0000313" key="3">
    <source>
        <dbReference type="Proteomes" id="UP000626656"/>
    </source>
</evidence>
<name>A0ABM8M9G6_9GAMM</name>
<dbReference type="InterPro" id="IPR001584">
    <property type="entry name" value="Integrase_cat-core"/>
</dbReference>
<reference evidence="2 3" key="1">
    <citation type="submission" date="2020-05" db="EMBL/GenBank/DDBJ databases">
        <authorList>
            <person name="Petersen J."/>
            <person name="Sayavedra L."/>
        </authorList>
    </citation>
    <scope>NUCLEOTIDE SEQUENCE [LARGE SCALE GENOMIC DNA]</scope>
    <source>
        <strain evidence="2">B azoricus SOX ET2 1586I</strain>
    </source>
</reference>
<dbReference type="EMBL" id="CAHJWF010000351">
    <property type="protein sequence ID" value="CAB5506810.1"/>
    <property type="molecule type" value="Genomic_DNA"/>
</dbReference>
<accession>A0ABM8M9G6</accession>
<gene>
    <name evidence="2" type="ORF">AZO1586I_1690</name>
</gene>
<keyword evidence="3" id="KW-1185">Reference proteome</keyword>
<organism evidence="2 3">
    <name type="scientific">Bathymodiolus thermophilus thioautotrophic gill symbiont</name>
    <dbReference type="NCBI Taxonomy" id="2360"/>
    <lineage>
        <taxon>Bacteria</taxon>
        <taxon>Pseudomonadati</taxon>
        <taxon>Pseudomonadota</taxon>
        <taxon>Gammaproteobacteria</taxon>
        <taxon>sulfur-oxidizing symbionts</taxon>
    </lineage>
</organism>
<dbReference type="Proteomes" id="UP000626656">
    <property type="component" value="Unassembled WGS sequence"/>
</dbReference>
<evidence type="ECO:0000313" key="2">
    <source>
        <dbReference type="EMBL" id="CAB5506810.1"/>
    </source>
</evidence>